<feature type="transmembrane region" description="Helical" evidence="1">
    <location>
        <begin position="167"/>
        <end position="188"/>
    </location>
</feature>
<evidence type="ECO:0000313" key="2">
    <source>
        <dbReference type="EMBL" id="GGF84809.1"/>
    </source>
</evidence>
<name>A0A917CD48_9GAMM</name>
<organism evidence="2 3">
    <name type="scientific">Arenimonas maotaiensis</name>
    <dbReference type="NCBI Taxonomy" id="1446479"/>
    <lineage>
        <taxon>Bacteria</taxon>
        <taxon>Pseudomonadati</taxon>
        <taxon>Pseudomonadota</taxon>
        <taxon>Gammaproteobacteria</taxon>
        <taxon>Lysobacterales</taxon>
        <taxon>Lysobacteraceae</taxon>
        <taxon>Arenimonas</taxon>
    </lineage>
</organism>
<dbReference type="AlphaFoldDB" id="A0A917CD48"/>
<reference evidence="2" key="1">
    <citation type="journal article" date="2014" name="Int. J. Syst. Evol. Microbiol.">
        <title>Complete genome sequence of Corynebacterium casei LMG S-19264T (=DSM 44701T), isolated from a smear-ripened cheese.</title>
        <authorList>
            <consortium name="US DOE Joint Genome Institute (JGI-PGF)"/>
            <person name="Walter F."/>
            <person name="Albersmeier A."/>
            <person name="Kalinowski J."/>
            <person name="Ruckert C."/>
        </authorList>
    </citation>
    <scope>NUCLEOTIDE SEQUENCE</scope>
    <source>
        <strain evidence="2">CGMCC 1.12726</strain>
    </source>
</reference>
<reference evidence="2" key="2">
    <citation type="submission" date="2020-09" db="EMBL/GenBank/DDBJ databases">
        <authorList>
            <person name="Sun Q."/>
            <person name="Zhou Y."/>
        </authorList>
    </citation>
    <scope>NUCLEOTIDE SEQUENCE</scope>
    <source>
        <strain evidence="2">CGMCC 1.12726</strain>
    </source>
</reference>
<keyword evidence="1" id="KW-1133">Transmembrane helix</keyword>
<protein>
    <submittedName>
        <fullName evidence="2">Uncharacterized protein</fullName>
    </submittedName>
</protein>
<dbReference type="RefSeq" id="WP_188447118.1">
    <property type="nucleotide sequence ID" value="NZ_BMFO01000001.1"/>
</dbReference>
<proteinExistence type="predicted"/>
<dbReference type="EMBL" id="BMFO01000001">
    <property type="protein sequence ID" value="GGF84809.1"/>
    <property type="molecule type" value="Genomic_DNA"/>
</dbReference>
<comment type="caution">
    <text evidence="2">The sequence shown here is derived from an EMBL/GenBank/DDBJ whole genome shotgun (WGS) entry which is preliminary data.</text>
</comment>
<sequence length="189" mass="21067">MQAHLIRTVVLPFLIWFVGLALATLLSDRLLHQLDLVWVGRYLGIPGTLLIIGSFGYSLAKRRKIKTRSLPRLLSYHEVLAWLGSLMVLVHAGVHFNAILGWLAVAAMLVNVASGLTGKFLIKRARERMRQAGESPAGPDGEAGSGHFWDSLTVDAVTQWRKVHFPIAFAFGFLALAHIISIFLFWGWR</sequence>
<accession>A0A917CD48</accession>
<keyword evidence="3" id="KW-1185">Reference proteome</keyword>
<keyword evidence="1" id="KW-0812">Transmembrane</keyword>
<dbReference type="Proteomes" id="UP000632858">
    <property type="component" value="Unassembled WGS sequence"/>
</dbReference>
<feature type="transmembrane region" description="Helical" evidence="1">
    <location>
        <begin position="102"/>
        <end position="122"/>
    </location>
</feature>
<gene>
    <name evidence="2" type="ORF">GCM10010960_03540</name>
</gene>
<feature type="transmembrane region" description="Helical" evidence="1">
    <location>
        <begin position="39"/>
        <end position="59"/>
    </location>
</feature>
<evidence type="ECO:0000313" key="3">
    <source>
        <dbReference type="Proteomes" id="UP000632858"/>
    </source>
</evidence>
<keyword evidence="1" id="KW-0472">Membrane</keyword>
<feature type="transmembrane region" description="Helical" evidence="1">
    <location>
        <begin position="79"/>
        <end position="96"/>
    </location>
</feature>
<evidence type="ECO:0000256" key="1">
    <source>
        <dbReference type="SAM" id="Phobius"/>
    </source>
</evidence>